<accession>A0A392PKG7</accession>
<comment type="caution">
    <text evidence="1">The sequence shown here is derived from an EMBL/GenBank/DDBJ whole genome shotgun (WGS) entry which is preliminary data.</text>
</comment>
<keyword evidence="2" id="KW-1185">Reference proteome</keyword>
<dbReference type="Proteomes" id="UP000265520">
    <property type="component" value="Unassembled WGS sequence"/>
</dbReference>
<evidence type="ECO:0000313" key="1">
    <source>
        <dbReference type="EMBL" id="MCI12568.1"/>
    </source>
</evidence>
<evidence type="ECO:0008006" key="3">
    <source>
        <dbReference type="Google" id="ProtNLM"/>
    </source>
</evidence>
<sequence>MSLNSKSKASCIRKNKTIDIPYKDFELVMEQPVDFEALKVNGFEVEQFFEDQGWSKYFEMLNGPVYPILVKDFWPRCDIIEQVDADREFANKIAENPENNKNKSRKDLGLRDFKETKIRSGVSGSEIILTQSNIAQMLKLPNRGVFKTFTPATGKKSAYVKKNAQECYINEEATPTNKVSDMKETQTICMYCCTILRVLCTPFIAA</sequence>
<dbReference type="EMBL" id="LXQA010084701">
    <property type="protein sequence ID" value="MCI12568.1"/>
    <property type="molecule type" value="Genomic_DNA"/>
</dbReference>
<protein>
    <recommendedName>
        <fullName evidence="3">Cullin-like protein</fullName>
    </recommendedName>
</protein>
<dbReference type="AlphaFoldDB" id="A0A392PKG7"/>
<evidence type="ECO:0000313" key="2">
    <source>
        <dbReference type="Proteomes" id="UP000265520"/>
    </source>
</evidence>
<name>A0A392PKG7_9FABA</name>
<organism evidence="1 2">
    <name type="scientific">Trifolium medium</name>
    <dbReference type="NCBI Taxonomy" id="97028"/>
    <lineage>
        <taxon>Eukaryota</taxon>
        <taxon>Viridiplantae</taxon>
        <taxon>Streptophyta</taxon>
        <taxon>Embryophyta</taxon>
        <taxon>Tracheophyta</taxon>
        <taxon>Spermatophyta</taxon>
        <taxon>Magnoliopsida</taxon>
        <taxon>eudicotyledons</taxon>
        <taxon>Gunneridae</taxon>
        <taxon>Pentapetalae</taxon>
        <taxon>rosids</taxon>
        <taxon>fabids</taxon>
        <taxon>Fabales</taxon>
        <taxon>Fabaceae</taxon>
        <taxon>Papilionoideae</taxon>
        <taxon>50 kb inversion clade</taxon>
        <taxon>NPAAA clade</taxon>
        <taxon>Hologalegina</taxon>
        <taxon>IRL clade</taxon>
        <taxon>Trifolieae</taxon>
        <taxon>Trifolium</taxon>
    </lineage>
</organism>
<proteinExistence type="predicted"/>
<reference evidence="1 2" key="1">
    <citation type="journal article" date="2018" name="Front. Plant Sci.">
        <title>Red Clover (Trifolium pratense) and Zigzag Clover (T. medium) - A Picture of Genomic Similarities and Differences.</title>
        <authorList>
            <person name="Dluhosova J."/>
            <person name="Istvanek J."/>
            <person name="Nedelnik J."/>
            <person name="Repkova J."/>
        </authorList>
    </citation>
    <scope>NUCLEOTIDE SEQUENCE [LARGE SCALE GENOMIC DNA]</scope>
    <source>
        <strain evidence="2">cv. 10/8</strain>
        <tissue evidence="1">Leaf</tissue>
    </source>
</reference>